<gene>
    <name evidence="2" type="ORF">CITCOLO1_LOCUS2849</name>
</gene>
<accession>A0ABP0XT18</accession>
<reference evidence="2 3" key="1">
    <citation type="submission" date="2024-03" db="EMBL/GenBank/DDBJ databases">
        <authorList>
            <person name="Gkanogiannis A."/>
            <person name="Becerra Lopez-Lavalle L."/>
        </authorList>
    </citation>
    <scope>NUCLEOTIDE SEQUENCE [LARGE SCALE GENOMIC DNA]</scope>
</reference>
<protein>
    <submittedName>
        <fullName evidence="2">Uncharacterized protein</fullName>
    </submittedName>
</protein>
<evidence type="ECO:0000256" key="1">
    <source>
        <dbReference type="SAM" id="SignalP"/>
    </source>
</evidence>
<name>A0ABP0XT18_9ROSI</name>
<feature type="signal peptide" evidence="1">
    <location>
        <begin position="1"/>
        <end position="28"/>
    </location>
</feature>
<dbReference type="EMBL" id="OZ021744">
    <property type="protein sequence ID" value="CAK9311199.1"/>
    <property type="molecule type" value="Genomic_DNA"/>
</dbReference>
<evidence type="ECO:0000313" key="3">
    <source>
        <dbReference type="Proteomes" id="UP001642487"/>
    </source>
</evidence>
<organism evidence="2 3">
    <name type="scientific">Citrullus colocynthis</name>
    <name type="common">colocynth</name>
    <dbReference type="NCBI Taxonomy" id="252529"/>
    <lineage>
        <taxon>Eukaryota</taxon>
        <taxon>Viridiplantae</taxon>
        <taxon>Streptophyta</taxon>
        <taxon>Embryophyta</taxon>
        <taxon>Tracheophyta</taxon>
        <taxon>Spermatophyta</taxon>
        <taxon>Magnoliopsida</taxon>
        <taxon>eudicotyledons</taxon>
        <taxon>Gunneridae</taxon>
        <taxon>Pentapetalae</taxon>
        <taxon>rosids</taxon>
        <taxon>fabids</taxon>
        <taxon>Cucurbitales</taxon>
        <taxon>Cucurbitaceae</taxon>
        <taxon>Benincaseae</taxon>
        <taxon>Citrullus</taxon>
    </lineage>
</organism>
<evidence type="ECO:0000313" key="2">
    <source>
        <dbReference type="EMBL" id="CAK9311199.1"/>
    </source>
</evidence>
<keyword evidence="1" id="KW-0732">Signal</keyword>
<sequence>MASKKLFSRIGILLLLVFLLGDIGVKRAKIDSQWSWDDNPWENGGSGSTNPPDTAALTSRGSLGVFHVLVLRLNRAAGGLGVEDSNTPSLVSGKWRSGRAGLGFQGQFPAAYLRAGVSLGLETVKHAVGFPFLQSNGNLEVDIKIVGIFQGC</sequence>
<dbReference type="Proteomes" id="UP001642487">
    <property type="component" value="Chromosome 10"/>
</dbReference>
<keyword evidence="3" id="KW-1185">Reference proteome</keyword>
<proteinExistence type="predicted"/>
<feature type="chain" id="PRO_5046301221" evidence="1">
    <location>
        <begin position="29"/>
        <end position="152"/>
    </location>
</feature>